<dbReference type="Proteomes" id="UP000095286">
    <property type="component" value="Unplaced"/>
</dbReference>
<sequence length="415" mass="47722">MERNINLESSVAVGPVEKRRFVRRIQTDGDVIAKVETNDNDSNPNSSPSKSSHSNNCSLEQNKALQYEYVQSLIQKTSLHKRLKNRIKPSDQQSDKIISKRLKELPFCDVSGKKCSIQSCSRIFESISTLAFHLTYSHQNHQMPSEYKLMCLVCGESFNTIQGKRVHACNTHSKIRKLHNEQCVKQTAAWKSPYFNRFNKMNNTEGYLYDYNTTDDGVIIEEGFVYNIMISTLQRHGKRYLFNLTGAANKQAYAERRIIGYSADQMYHVVNTVTEYPQFVPWCKKANVKIISENLSLAELTIGFPPLSEHYQSRVTSLYPNVVHSVCSDGSLFDVLDTTWRFGPGLENDKQNTCTLHFSLVFQFKYSIHAHLSHLFFDQVVRTMVKAFLKRAEKLHGPPSFNHFDSKVEVLEYKS</sequence>
<evidence type="ECO:0000313" key="2">
    <source>
        <dbReference type="WBParaSite" id="RSKR_0000634050.1"/>
    </source>
</evidence>
<organism evidence="1 2">
    <name type="scientific">Rhabditophanes sp. KR3021</name>
    <dbReference type="NCBI Taxonomy" id="114890"/>
    <lineage>
        <taxon>Eukaryota</taxon>
        <taxon>Metazoa</taxon>
        <taxon>Ecdysozoa</taxon>
        <taxon>Nematoda</taxon>
        <taxon>Chromadorea</taxon>
        <taxon>Rhabditida</taxon>
        <taxon>Tylenchina</taxon>
        <taxon>Panagrolaimomorpha</taxon>
        <taxon>Strongyloidoidea</taxon>
        <taxon>Alloionematidae</taxon>
        <taxon>Rhabditophanes</taxon>
    </lineage>
</organism>
<name>A0AC35U084_9BILA</name>
<proteinExistence type="predicted"/>
<dbReference type="WBParaSite" id="RSKR_0000634050.1">
    <property type="protein sequence ID" value="RSKR_0000634050.1"/>
    <property type="gene ID" value="RSKR_0000634050"/>
</dbReference>
<protein>
    <submittedName>
        <fullName evidence="2">C2H2-type domain-containing protein</fullName>
    </submittedName>
</protein>
<accession>A0AC35U084</accession>
<reference evidence="2" key="1">
    <citation type="submission" date="2025-08" db="UniProtKB">
        <authorList>
            <consortium name="WormBaseParasite"/>
        </authorList>
    </citation>
    <scope>IDENTIFICATION</scope>
    <source>
        <strain evidence="2">KR3021</strain>
    </source>
</reference>
<evidence type="ECO:0000313" key="1">
    <source>
        <dbReference type="Proteomes" id="UP000095286"/>
    </source>
</evidence>